<keyword evidence="1 2" id="KW-0238">DNA-binding</keyword>
<dbReference type="InterPro" id="IPR001647">
    <property type="entry name" value="HTH_TetR"/>
</dbReference>
<reference evidence="4 5" key="1">
    <citation type="journal article" date="2015" name="Genome Announc.">
        <title>Expanding the biotechnology potential of lactobacilli through comparative genomics of 213 strains and associated genera.</title>
        <authorList>
            <person name="Sun Z."/>
            <person name="Harris H.M."/>
            <person name="McCann A."/>
            <person name="Guo C."/>
            <person name="Argimon S."/>
            <person name="Zhang W."/>
            <person name="Yang X."/>
            <person name="Jeffery I.B."/>
            <person name="Cooney J.C."/>
            <person name="Kagawa T.F."/>
            <person name="Liu W."/>
            <person name="Song Y."/>
            <person name="Salvetti E."/>
            <person name="Wrobel A."/>
            <person name="Rasinkangas P."/>
            <person name="Parkhill J."/>
            <person name="Rea M.C."/>
            <person name="O'Sullivan O."/>
            <person name="Ritari J."/>
            <person name="Douillard F.P."/>
            <person name="Paul Ross R."/>
            <person name="Yang R."/>
            <person name="Briner A.E."/>
            <person name="Felis G.E."/>
            <person name="de Vos W.M."/>
            <person name="Barrangou R."/>
            <person name="Klaenhammer T.R."/>
            <person name="Caufield P.W."/>
            <person name="Cui Y."/>
            <person name="Zhang H."/>
            <person name="O'Toole P.W."/>
        </authorList>
    </citation>
    <scope>NUCLEOTIDE SEQUENCE [LARGE SCALE GENOMIC DNA]</scope>
    <source>
        <strain evidence="4 5">DSM 19394</strain>
    </source>
</reference>
<comment type="caution">
    <text evidence="4">The sequence shown here is derived from an EMBL/GenBank/DDBJ whole genome shotgun (WGS) entry which is preliminary data.</text>
</comment>
<dbReference type="PROSITE" id="PS50977">
    <property type="entry name" value="HTH_TETR_2"/>
    <property type="match status" value="1"/>
</dbReference>
<dbReference type="SUPFAM" id="SSF46689">
    <property type="entry name" value="Homeodomain-like"/>
    <property type="match status" value="1"/>
</dbReference>
<evidence type="ECO:0000313" key="4">
    <source>
        <dbReference type="EMBL" id="KRK95985.1"/>
    </source>
</evidence>
<protein>
    <recommendedName>
        <fullName evidence="3">HTH tetR-type domain-containing protein</fullName>
    </recommendedName>
</protein>
<feature type="DNA-binding region" description="H-T-H motif" evidence="2">
    <location>
        <begin position="28"/>
        <end position="47"/>
    </location>
</feature>
<keyword evidence="5" id="KW-1185">Reference proteome</keyword>
<dbReference type="PATRIC" id="fig|1423715.3.peg.2524"/>
<evidence type="ECO:0000256" key="1">
    <source>
        <dbReference type="ARBA" id="ARBA00023125"/>
    </source>
</evidence>
<dbReference type="Gene3D" id="1.10.10.60">
    <property type="entry name" value="Homeodomain-like"/>
    <property type="match status" value="1"/>
</dbReference>
<dbReference type="RefSeq" id="WP_057801279.1">
    <property type="nucleotide sequence ID" value="NZ_AZDV01000005.1"/>
</dbReference>
<accession>A0A0R1LSX3</accession>
<evidence type="ECO:0000256" key="2">
    <source>
        <dbReference type="PROSITE-ProRule" id="PRU00335"/>
    </source>
</evidence>
<dbReference type="STRING" id="1423715.FD25_GL002446"/>
<evidence type="ECO:0000313" key="5">
    <source>
        <dbReference type="Proteomes" id="UP000051955"/>
    </source>
</evidence>
<proteinExistence type="predicted"/>
<dbReference type="InterPro" id="IPR009057">
    <property type="entry name" value="Homeodomain-like_sf"/>
</dbReference>
<organism evidence="4 5">
    <name type="scientific">Levilactobacillus acidifarinae DSM 19394 = JCM 15949</name>
    <dbReference type="NCBI Taxonomy" id="1423715"/>
    <lineage>
        <taxon>Bacteria</taxon>
        <taxon>Bacillati</taxon>
        <taxon>Bacillota</taxon>
        <taxon>Bacilli</taxon>
        <taxon>Lactobacillales</taxon>
        <taxon>Lactobacillaceae</taxon>
        <taxon>Levilactobacillus</taxon>
    </lineage>
</organism>
<dbReference type="AlphaFoldDB" id="A0A0R1LSX3"/>
<name>A0A0R1LSX3_9LACO</name>
<feature type="domain" description="HTH tetR-type" evidence="3">
    <location>
        <begin position="5"/>
        <end position="65"/>
    </location>
</feature>
<evidence type="ECO:0000259" key="3">
    <source>
        <dbReference type="PROSITE" id="PS50977"/>
    </source>
</evidence>
<gene>
    <name evidence="4" type="ORF">FD25_GL002446</name>
</gene>
<dbReference type="Gene3D" id="1.10.357.10">
    <property type="entry name" value="Tetracycline Repressor, domain 2"/>
    <property type="match status" value="1"/>
</dbReference>
<dbReference type="Proteomes" id="UP000051955">
    <property type="component" value="Unassembled WGS sequence"/>
</dbReference>
<dbReference type="GO" id="GO:0003677">
    <property type="term" value="F:DNA binding"/>
    <property type="evidence" value="ECO:0007669"/>
    <property type="project" value="UniProtKB-UniRule"/>
</dbReference>
<sequence length="188" mass="20611">MTQRNVTKTKIIQAAMEIGTNTGLHDLSMPQIAKVLGVRSQSLYNHVSNLDDVLTGISLQLTADSRQTILTGLVGKTGVDAVLTFFHLTRTFWLTHLNLAPLLFNRASTATNPDLLASRQQTVAILDTLLRDLVRPDSLTLCSKTLRSAVTGFCLEEVKQTDTQADQQFDQMVLVILKAFTAPDTTPS</sequence>
<dbReference type="EMBL" id="AZDV01000005">
    <property type="protein sequence ID" value="KRK95985.1"/>
    <property type="molecule type" value="Genomic_DNA"/>
</dbReference>